<accession>A0A1I2M9A9</accession>
<keyword evidence="2" id="KW-1185">Reference proteome</keyword>
<evidence type="ECO:0000313" key="1">
    <source>
        <dbReference type="EMBL" id="SFF88065.1"/>
    </source>
</evidence>
<dbReference type="EMBL" id="FOOG01000012">
    <property type="protein sequence ID" value="SFF88065.1"/>
    <property type="molecule type" value="Genomic_DNA"/>
</dbReference>
<proteinExistence type="predicted"/>
<dbReference type="OrthoDB" id="2933732at2"/>
<protein>
    <submittedName>
        <fullName evidence="1">Sporulation inhibitor A</fullName>
    </submittedName>
</protein>
<gene>
    <name evidence="1" type="ORF">SAMN05216353_11213</name>
</gene>
<organism evidence="1 2">
    <name type="scientific">Halobacillus alkaliphilus</name>
    <dbReference type="NCBI Taxonomy" id="396056"/>
    <lineage>
        <taxon>Bacteria</taxon>
        <taxon>Bacillati</taxon>
        <taxon>Bacillota</taxon>
        <taxon>Bacilli</taxon>
        <taxon>Bacillales</taxon>
        <taxon>Bacillaceae</taxon>
        <taxon>Halobacillus</taxon>
    </lineage>
</organism>
<sequence length="56" mass="6499">MKWLSDELLVETYQAALILGLSDDFIKLVYMELEARGLLNSYEEGQNRISSESFRL</sequence>
<dbReference type="InterPro" id="IPR036916">
    <property type="entry name" value="Sda_sf"/>
</dbReference>
<name>A0A1I2M9A9_9BACI</name>
<reference evidence="2" key="1">
    <citation type="submission" date="2016-10" db="EMBL/GenBank/DDBJ databases">
        <authorList>
            <person name="Varghese N."/>
            <person name="Submissions S."/>
        </authorList>
    </citation>
    <scope>NUCLEOTIDE SEQUENCE [LARGE SCALE GENOMIC DNA]</scope>
    <source>
        <strain evidence="2">FP5</strain>
    </source>
</reference>
<dbReference type="InterPro" id="IPR015064">
    <property type="entry name" value="Sda"/>
</dbReference>
<dbReference type="Proteomes" id="UP000198897">
    <property type="component" value="Unassembled WGS sequence"/>
</dbReference>
<dbReference type="RefSeq" id="WP_089751682.1">
    <property type="nucleotide sequence ID" value="NZ_FOOG01000012.1"/>
</dbReference>
<dbReference type="AlphaFoldDB" id="A0A1I2M9A9"/>
<evidence type="ECO:0000313" key="2">
    <source>
        <dbReference type="Proteomes" id="UP000198897"/>
    </source>
</evidence>
<dbReference type="Gene3D" id="1.10.287.1100">
    <property type="entry name" value="Sporulation inhibitor A"/>
    <property type="match status" value="1"/>
</dbReference>
<dbReference type="Pfam" id="PF08970">
    <property type="entry name" value="Sda"/>
    <property type="match status" value="1"/>
</dbReference>
<dbReference type="SUPFAM" id="SSF100985">
    <property type="entry name" value="Sporulation inhibitor Sda"/>
    <property type="match status" value="1"/>
</dbReference>